<evidence type="ECO:0000313" key="3">
    <source>
        <dbReference type="Proteomes" id="UP000008237"/>
    </source>
</evidence>
<dbReference type="GO" id="GO:0032007">
    <property type="term" value="P:negative regulation of TOR signaling"/>
    <property type="evidence" value="ECO:0007669"/>
    <property type="project" value="InterPro"/>
</dbReference>
<dbReference type="Proteomes" id="UP000008237">
    <property type="component" value="Unassembled WGS sequence"/>
</dbReference>
<dbReference type="GO" id="GO:0005737">
    <property type="term" value="C:cytoplasm"/>
    <property type="evidence" value="ECO:0007669"/>
    <property type="project" value="TreeGrafter"/>
</dbReference>
<reference evidence="2 3" key="1">
    <citation type="journal article" date="2010" name="Science">
        <title>Genomic comparison of the ants Camponotus floridanus and Harpegnathos saltator.</title>
        <authorList>
            <person name="Bonasio R."/>
            <person name="Zhang G."/>
            <person name="Ye C."/>
            <person name="Mutti N.S."/>
            <person name="Fang X."/>
            <person name="Qin N."/>
            <person name="Donahue G."/>
            <person name="Yang P."/>
            <person name="Li Q."/>
            <person name="Li C."/>
            <person name="Zhang P."/>
            <person name="Huang Z."/>
            <person name="Berger S.L."/>
            <person name="Reinberg D."/>
            <person name="Wang J."/>
            <person name="Liebig J."/>
        </authorList>
    </citation>
    <scope>NUCLEOTIDE SEQUENCE [LARGE SCALE GENOMIC DNA]</scope>
    <source>
        <strain evidence="2 3">R22 G/1</strain>
    </source>
</reference>
<dbReference type="OMA" id="CSIYTHA"/>
<dbReference type="AlphaFoldDB" id="E2C492"/>
<sequence>MHITCKCLNVSIRFRDNELRPIDIDKFELTELERADDFFRENLANVLGLETITKEQSSLVEIKNVGSWIIHRCYNCSMYTHAIHREYGAALVLINSNIVLSSEEISKLKSNPDYSPVFRIVIDHYVEDLDDYLQQPNKFSVSQLPNTVQVALGGLQRQLEEAVQRQTAVIEDKIRAFTAEQYQLLEQFRERAHNEHRLLSKLMCKGEETNRVTNNIETPPTTPDSFKNTLTTSAANMVDGPRSTVALDDTKVFAGSNVKHEAASKHSSNSANLPSDSLDPNNIRASIKALAKIVHGDTIFGDLPRPRSVSFDTETMFTLDGVEDTDTPNIVQSSEEESDTDDSGQDEGIHMPKGQRDGHSTLAKSLPVTVPAFPSMIRHRAQDQDDDQLPSDSLDPNNIRASIKALAKIVHGDTIFGDLPRPRFSTQI</sequence>
<dbReference type="PANTHER" id="PTHR21844:SF2">
    <property type="entry name" value="PROLINE-RICH AKT1 SUBSTRATE 1"/>
    <property type="match status" value="1"/>
</dbReference>
<dbReference type="PANTHER" id="PTHR21844">
    <property type="entry name" value="AKT1 SUBSTRATE 1 PROTEIN"/>
    <property type="match status" value="1"/>
</dbReference>
<accession>E2C492</accession>
<dbReference type="GO" id="GO:0048011">
    <property type="term" value="P:neurotrophin TRK receptor signaling pathway"/>
    <property type="evidence" value="ECO:0007669"/>
    <property type="project" value="InterPro"/>
</dbReference>
<feature type="compositionally biased region" description="Acidic residues" evidence="1">
    <location>
        <begin position="334"/>
        <end position="345"/>
    </location>
</feature>
<protein>
    <recommendedName>
        <fullName evidence="4">Proline-rich AKT1 substrate 1</fullName>
    </recommendedName>
</protein>
<feature type="region of interest" description="Disordered" evidence="1">
    <location>
        <begin position="259"/>
        <end position="278"/>
    </location>
</feature>
<dbReference type="STRING" id="610380.E2C492"/>
<feature type="compositionally biased region" description="Basic and acidic residues" evidence="1">
    <location>
        <begin position="347"/>
        <end position="359"/>
    </location>
</feature>
<name>E2C492_HARSA</name>
<evidence type="ECO:0000256" key="1">
    <source>
        <dbReference type="SAM" id="MobiDB-lite"/>
    </source>
</evidence>
<keyword evidence="3" id="KW-1185">Reference proteome</keyword>
<dbReference type="InParanoid" id="E2C492"/>
<gene>
    <name evidence="2" type="ORF">EAI_05903</name>
</gene>
<feature type="region of interest" description="Disordered" evidence="1">
    <location>
        <begin position="318"/>
        <end position="361"/>
    </location>
</feature>
<dbReference type="FunCoup" id="E2C492">
    <property type="interactions" value="204"/>
</dbReference>
<evidence type="ECO:0008006" key="4">
    <source>
        <dbReference type="Google" id="ProtNLM"/>
    </source>
</evidence>
<feature type="compositionally biased region" description="Polar residues" evidence="1">
    <location>
        <begin position="265"/>
        <end position="278"/>
    </location>
</feature>
<dbReference type="Pfam" id="PF15798">
    <property type="entry name" value="PRAS"/>
    <property type="match status" value="1"/>
</dbReference>
<organism evidence="3">
    <name type="scientific">Harpegnathos saltator</name>
    <name type="common">Jerdon's jumping ant</name>
    <dbReference type="NCBI Taxonomy" id="610380"/>
    <lineage>
        <taxon>Eukaryota</taxon>
        <taxon>Metazoa</taxon>
        <taxon>Ecdysozoa</taxon>
        <taxon>Arthropoda</taxon>
        <taxon>Hexapoda</taxon>
        <taxon>Insecta</taxon>
        <taxon>Pterygota</taxon>
        <taxon>Neoptera</taxon>
        <taxon>Endopterygota</taxon>
        <taxon>Hymenoptera</taxon>
        <taxon>Apocrita</taxon>
        <taxon>Aculeata</taxon>
        <taxon>Formicoidea</taxon>
        <taxon>Formicidae</taxon>
        <taxon>Ponerinae</taxon>
        <taxon>Ponerini</taxon>
        <taxon>Harpegnathos</taxon>
    </lineage>
</organism>
<dbReference type="InterPro" id="IPR026682">
    <property type="entry name" value="AKT1S1"/>
</dbReference>
<dbReference type="EMBL" id="GL452434">
    <property type="protein sequence ID" value="EFN77225.1"/>
    <property type="molecule type" value="Genomic_DNA"/>
</dbReference>
<evidence type="ECO:0000313" key="2">
    <source>
        <dbReference type="EMBL" id="EFN77225.1"/>
    </source>
</evidence>
<proteinExistence type="predicted"/>
<dbReference type="OrthoDB" id="9992964at2759"/>